<accession>A0ACD0NV80</accession>
<dbReference type="Proteomes" id="UP000245626">
    <property type="component" value="Unassembled WGS sequence"/>
</dbReference>
<dbReference type="EMBL" id="KZ820021">
    <property type="protein sequence ID" value="PWN49662.1"/>
    <property type="molecule type" value="Genomic_DNA"/>
</dbReference>
<evidence type="ECO:0000313" key="1">
    <source>
        <dbReference type="EMBL" id="PWN49662.1"/>
    </source>
</evidence>
<gene>
    <name evidence="1" type="ORF">IE53DRAFT_345496</name>
</gene>
<protein>
    <submittedName>
        <fullName evidence="1">Uncharacterized protein</fullName>
    </submittedName>
</protein>
<keyword evidence="2" id="KW-1185">Reference proteome</keyword>
<proteinExistence type="predicted"/>
<sequence length="335" mass="37326">MRQKRAKAYRKLMHQYHLHFGFREPYQMLIDDTFSQTLSRLKVEDPPTRFQNLLQGKVKPMITQCCMVSLYNLGKEHQSTVDMAKAWERRRCNHREAIDPQDCLKSVIGESNKHRYVLATDSQPLRSWLRSNVRALPLVHFTQAVMVLEPMTDLTRQRVEELEERKLSVPTDEASILPSSDGIKVDIVGAGGEAVSQDAPRKRKGPKGPNPLSVKKPKKEKENRNGADPKAGEQGGPKRNPRSDGKASSGDGKLSKSVGEKRKRGGEGKGEDDDDDDDDDRGQEGDGKRGSEDTGGGSKKGRRRRKRGKGHPHSSSQPSGEDGAESKHDGSKDDE</sequence>
<evidence type="ECO:0000313" key="2">
    <source>
        <dbReference type="Proteomes" id="UP000245626"/>
    </source>
</evidence>
<reference evidence="1 2" key="1">
    <citation type="journal article" date="2018" name="Mol. Biol. Evol.">
        <title>Broad Genomic Sampling Reveals a Smut Pathogenic Ancestry of the Fungal Clade Ustilaginomycotina.</title>
        <authorList>
            <person name="Kijpornyongpan T."/>
            <person name="Mondo S.J."/>
            <person name="Barry K."/>
            <person name="Sandor L."/>
            <person name="Lee J."/>
            <person name="Lipzen A."/>
            <person name="Pangilinan J."/>
            <person name="LaButti K."/>
            <person name="Hainaut M."/>
            <person name="Henrissat B."/>
            <person name="Grigoriev I.V."/>
            <person name="Spatafora J.W."/>
            <person name="Aime M.C."/>
        </authorList>
    </citation>
    <scope>NUCLEOTIDE SEQUENCE [LARGE SCALE GENOMIC DNA]</scope>
    <source>
        <strain evidence="1 2">SA 807</strain>
    </source>
</reference>
<name>A0ACD0NV80_9BASI</name>
<organism evidence="1 2">
    <name type="scientific">Violaceomyces palustris</name>
    <dbReference type="NCBI Taxonomy" id="1673888"/>
    <lineage>
        <taxon>Eukaryota</taxon>
        <taxon>Fungi</taxon>
        <taxon>Dikarya</taxon>
        <taxon>Basidiomycota</taxon>
        <taxon>Ustilaginomycotina</taxon>
        <taxon>Ustilaginomycetes</taxon>
        <taxon>Violaceomycetales</taxon>
        <taxon>Violaceomycetaceae</taxon>
        <taxon>Violaceomyces</taxon>
    </lineage>
</organism>